<evidence type="ECO:0000313" key="9">
    <source>
        <dbReference type="Proteomes" id="UP001597260"/>
    </source>
</evidence>
<keyword evidence="4 8" id="KW-0378">Hydrolase</keyword>
<dbReference type="PANTHER" id="PTHR30480">
    <property type="entry name" value="BETA-HEXOSAMINIDASE-RELATED"/>
    <property type="match status" value="1"/>
</dbReference>
<dbReference type="PROSITE" id="PS00775">
    <property type="entry name" value="GLYCOSYL_HYDROL_F3"/>
    <property type="match status" value="1"/>
</dbReference>
<dbReference type="InterPro" id="IPR050226">
    <property type="entry name" value="NagZ_Beta-hexosaminidase"/>
</dbReference>
<dbReference type="SUPFAM" id="SSF51445">
    <property type="entry name" value="(Trans)glycosidases"/>
    <property type="match status" value="1"/>
</dbReference>
<dbReference type="InterPro" id="IPR019800">
    <property type="entry name" value="Glyco_hydro_3_AS"/>
</dbReference>
<dbReference type="EC" id="3.2.1.52" evidence="3"/>
<dbReference type="Pfam" id="PF00933">
    <property type="entry name" value="Glyco_hydro_3"/>
    <property type="match status" value="1"/>
</dbReference>
<comment type="similarity">
    <text evidence="2">Belongs to the glycosyl hydrolase 3 family.</text>
</comment>
<dbReference type="EMBL" id="JBHTMP010000003">
    <property type="protein sequence ID" value="MFD1320214.1"/>
    <property type="molecule type" value="Genomic_DNA"/>
</dbReference>
<reference evidence="9" key="1">
    <citation type="journal article" date="2019" name="Int. J. Syst. Evol. Microbiol.">
        <title>The Global Catalogue of Microorganisms (GCM) 10K type strain sequencing project: providing services to taxonomists for standard genome sequencing and annotation.</title>
        <authorList>
            <consortium name="The Broad Institute Genomics Platform"/>
            <consortium name="The Broad Institute Genome Sequencing Center for Infectious Disease"/>
            <person name="Wu L."/>
            <person name="Ma J."/>
        </authorList>
    </citation>
    <scope>NUCLEOTIDE SEQUENCE [LARGE SCALE GENOMIC DNA]</scope>
    <source>
        <strain evidence="9">JCM 31037</strain>
    </source>
</reference>
<dbReference type="Gene3D" id="3.40.50.1700">
    <property type="entry name" value="Glycoside hydrolase family 3 C-terminal domain"/>
    <property type="match status" value="1"/>
</dbReference>
<keyword evidence="9" id="KW-1185">Reference proteome</keyword>
<organism evidence="8 9">
    <name type="scientific">Micromonospora sonneratiae</name>
    <dbReference type="NCBI Taxonomy" id="1184706"/>
    <lineage>
        <taxon>Bacteria</taxon>
        <taxon>Bacillati</taxon>
        <taxon>Actinomycetota</taxon>
        <taxon>Actinomycetes</taxon>
        <taxon>Micromonosporales</taxon>
        <taxon>Micromonosporaceae</taxon>
        <taxon>Micromonospora</taxon>
    </lineage>
</organism>
<comment type="catalytic activity">
    <reaction evidence="1">
        <text>Hydrolysis of terminal non-reducing N-acetyl-D-hexosamine residues in N-acetyl-beta-D-hexosaminides.</text>
        <dbReference type="EC" id="3.2.1.52"/>
    </reaction>
</comment>
<dbReference type="InterPro" id="IPR017853">
    <property type="entry name" value="GH"/>
</dbReference>
<dbReference type="RefSeq" id="WP_377566970.1">
    <property type="nucleotide sequence ID" value="NZ_JBHTMP010000003.1"/>
</dbReference>
<dbReference type="Gene3D" id="3.20.20.300">
    <property type="entry name" value="Glycoside hydrolase, family 3, N-terminal domain"/>
    <property type="match status" value="1"/>
</dbReference>
<evidence type="ECO:0000256" key="6">
    <source>
        <dbReference type="SAM" id="SignalP"/>
    </source>
</evidence>
<name>A0ABW3Y6X9_9ACTN</name>
<evidence type="ECO:0000256" key="2">
    <source>
        <dbReference type="ARBA" id="ARBA00005336"/>
    </source>
</evidence>
<feature type="signal peptide" evidence="6">
    <location>
        <begin position="1"/>
        <end position="31"/>
    </location>
</feature>
<evidence type="ECO:0000259" key="7">
    <source>
        <dbReference type="Pfam" id="PF00933"/>
    </source>
</evidence>
<evidence type="ECO:0000256" key="1">
    <source>
        <dbReference type="ARBA" id="ARBA00001231"/>
    </source>
</evidence>
<proteinExistence type="inferred from homology"/>
<gene>
    <name evidence="8" type="ORF">ACFQ4H_03820</name>
</gene>
<feature type="chain" id="PRO_5045575873" description="beta-N-acetylhexosaminidase" evidence="6">
    <location>
        <begin position="32"/>
        <end position="570"/>
    </location>
</feature>
<protein>
    <recommendedName>
        <fullName evidence="3">beta-N-acetylhexosaminidase</fullName>
        <ecNumber evidence="3">3.2.1.52</ecNumber>
    </recommendedName>
</protein>
<dbReference type="InterPro" id="IPR001764">
    <property type="entry name" value="Glyco_hydro_3_N"/>
</dbReference>
<evidence type="ECO:0000313" key="8">
    <source>
        <dbReference type="EMBL" id="MFD1320214.1"/>
    </source>
</evidence>
<evidence type="ECO:0000256" key="4">
    <source>
        <dbReference type="ARBA" id="ARBA00022801"/>
    </source>
</evidence>
<dbReference type="InterPro" id="IPR036962">
    <property type="entry name" value="Glyco_hydro_3_N_sf"/>
</dbReference>
<dbReference type="Proteomes" id="UP001597260">
    <property type="component" value="Unassembled WGS sequence"/>
</dbReference>
<feature type="domain" description="Glycoside hydrolase family 3 N-terminal" evidence="7">
    <location>
        <begin position="98"/>
        <end position="410"/>
    </location>
</feature>
<dbReference type="InterPro" id="IPR036881">
    <property type="entry name" value="Glyco_hydro_3_C_sf"/>
</dbReference>
<accession>A0ABW3Y6X9</accession>
<sequence length="570" mass="57611">MAGVPFTPRRTPVALVVLAALILTGCGTDPAAAPPASPAPPSLPTGGDLADRAARLAGSLADEDLVGQVLMPFAYGDSASKVSAGSAAGNQKLAGVDTPAQMIEKYRLGGVILVGFSADDPTGSNQVTTNVDTPEQVHGLTTGLRAAAAKLPAGAAPLLVGIDQEFGVVTRIRDGVTNLPSALAAGAAGDPALTEGAWRVAGTELAAMGINVDFAPVADVLATNSTVIGSRSYGADPRAVGEQVSGAVRGLQGTGVAATVKHFPGHGHTAADSHDDLPTLTQDRKVLDAGALPPFKAGIAADAWLVMSAHLDVRAIDPGVPATFSRKLLTDVLRGQLGFKGVLVTDGMNMGAVQRWPAGEAAVKAINAGNDLLLMPPNVTQAYDGLLAALRDGSLPRTRLVEAVTRVLTLKLRLAEHQTPAMSTLNSPAHREAVGKLAAAAVTQLRGSCPSAKVTGPVTISSSGGRDRTRQLLSDALRAAGVEVVDRGGTVVHLVGYGDKAADLRDDATVTVGMDTPYLLGKAKSKVLLATYSSSPASMTALAGVLAGQAKPVGRSPVPVPGLPVSSCAG</sequence>
<comment type="caution">
    <text evidence="8">The sequence shown here is derived from an EMBL/GenBank/DDBJ whole genome shotgun (WGS) entry which is preliminary data.</text>
</comment>
<evidence type="ECO:0000256" key="3">
    <source>
        <dbReference type="ARBA" id="ARBA00012663"/>
    </source>
</evidence>
<dbReference type="PANTHER" id="PTHR30480:SF13">
    <property type="entry name" value="BETA-HEXOSAMINIDASE"/>
    <property type="match status" value="1"/>
</dbReference>
<keyword evidence="5 8" id="KW-0326">Glycosidase</keyword>
<keyword evidence="6" id="KW-0732">Signal</keyword>
<dbReference type="GO" id="GO:0016798">
    <property type="term" value="F:hydrolase activity, acting on glycosyl bonds"/>
    <property type="evidence" value="ECO:0007669"/>
    <property type="project" value="UniProtKB-KW"/>
</dbReference>
<evidence type="ECO:0000256" key="5">
    <source>
        <dbReference type="ARBA" id="ARBA00023295"/>
    </source>
</evidence>